<dbReference type="CDD" id="cd00920">
    <property type="entry name" value="Cupredoxin"/>
    <property type="match status" value="1"/>
</dbReference>
<dbReference type="PROSITE" id="PS00079">
    <property type="entry name" value="MULTICOPPER_OXIDASE1"/>
    <property type="match status" value="1"/>
</dbReference>
<evidence type="ECO:0000259" key="4">
    <source>
        <dbReference type="Pfam" id="PF13473"/>
    </source>
</evidence>
<proteinExistence type="predicted"/>
<organism evidence="5 6">
    <name type="scientific">Blastococcus colisei</name>
    <dbReference type="NCBI Taxonomy" id="1564162"/>
    <lineage>
        <taxon>Bacteria</taxon>
        <taxon>Bacillati</taxon>
        <taxon>Actinomycetota</taxon>
        <taxon>Actinomycetes</taxon>
        <taxon>Geodermatophilales</taxon>
        <taxon>Geodermatophilaceae</taxon>
        <taxon>Blastococcus</taxon>
    </lineage>
</organism>
<sequence>MNVPNRSIRPGLRRRLPAVLLAVALGSLTACGSSDSPDTEAATAPTTQAQPSEAAPAASSAPAAEGDVQTLTAVEKDFSISLDEETLSAGEYEIEVRNEGGASHDLVIEQDGEDIARTAVIAPGASETLTVTLEPGEYVFYCSIANHRGMGMELPVTVS</sequence>
<accession>A0A543PD54</accession>
<evidence type="ECO:0000256" key="1">
    <source>
        <dbReference type="ARBA" id="ARBA00022723"/>
    </source>
</evidence>
<feature type="domain" description="EfeO-type cupredoxin-like" evidence="4">
    <location>
        <begin position="58"/>
        <end position="148"/>
    </location>
</feature>
<feature type="signal peptide" evidence="3">
    <location>
        <begin position="1"/>
        <end position="32"/>
    </location>
</feature>
<dbReference type="RefSeq" id="WP_170182348.1">
    <property type="nucleotide sequence ID" value="NZ_VFQE01000001.1"/>
</dbReference>
<evidence type="ECO:0000313" key="5">
    <source>
        <dbReference type="EMBL" id="TQN42011.1"/>
    </source>
</evidence>
<keyword evidence="1" id="KW-0479">Metal-binding</keyword>
<evidence type="ECO:0000313" key="6">
    <source>
        <dbReference type="Proteomes" id="UP000319865"/>
    </source>
</evidence>
<feature type="chain" id="PRO_5039191353" evidence="3">
    <location>
        <begin position="33"/>
        <end position="159"/>
    </location>
</feature>
<dbReference type="EMBL" id="VFQE01000001">
    <property type="protein sequence ID" value="TQN42011.1"/>
    <property type="molecule type" value="Genomic_DNA"/>
</dbReference>
<name>A0A543PD54_9ACTN</name>
<feature type="region of interest" description="Disordered" evidence="2">
    <location>
        <begin position="31"/>
        <end position="68"/>
    </location>
</feature>
<evidence type="ECO:0000256" key="3">
    <source>
        <dbReference type="SAM" id="SignalP"/>
    </source>
</evidence>
<dbReference type="PROSITE" id="PS51257">
    <property type="entry name" value="PROKAR_LIPOPROTEIN"/>
    <property type="match status" value="1"/>
</dbReference>
<gene>
    <name evidence="5" type="ORF">FHU33_1402</name>
</gene>
<feature type="compositionally biased region" description="Low complexity" evidence="2">
    <location>
        <begin position="39"/>
        <end position="65"/>
    </location>
</feature>
<dbReference type="InterPro" id="IPR033138">
    <property type="entry name" value="Cu_oxidase_CS"/>
</dbReference>
<dbReference type="GO" id="GO:0046872">
    <property type="term" value="F:metal ion binding"/>
    <property type="evidence" value="ECO:0007669"/>
    <property type="project" value="UniProtKB-KW"/>
</dbReference>
<dbReference type="Pfam" id="PF13473">
    <property type="entry name" value="Cupredoxin_1"/>
    <property type="match status" value="1"/>
</dbReference>
<comment type="caution">
    <text evidence="5">The sequence shown here is derived from an EMBL/GenBank/DDBJ whole genome shotgun (WGS) entry which is preliminary data.</text>
</comment>
<dbReference type="Proteomes" id="UP000319865">
    <property type="component" value="Unassembled WGS sequence"/>
</dbReference>
<protein>
    <submittedName>
        <fullName evidence="5">Plastocyanin</fullName>
    </submittedName>
</protein>
<dbReference type="InterPro" id="IPR028096">
    <property type="entry name" value="EfeO_Cupredoxin"/>
</dbReference>
<evidence type="ECO:0000256" key="2">
    <source>
        <dbReference type="SAM" id="MobiDB-lite"/>
    </source>
</evidence>
<dbReference type="AlphaFoldDB" id="A0A543PD54"/>
<dbReference type="Gene3D" id="2.60.40.420">
    <property type="entry name" value="Cupredoxins - blue copper proteins"/>
    <property type="match status" value="1"/>
</dbReference>
<keyword evidence="6" id="KW-1185">Reference proteome</keyword>
<reference evidence="5 6" key="1">
    <citation type="submission" date="2019-06" db="EMBL/GenBank/DDBJ databases">
        <title>Sequencing the genomes of 1000 actinobacteria strains.</title>
        <authorList>
            <person name="Klenk H.-P."/>
        </authorList>
    </citation>
    <scope>NUCLEOTIDE SEQUENCE [LARGE SCALE GENOMIC DNA]</scope>
    <source>
        <strain evidence="5 6">DSM 46837</strain>
    </source>
</reference>
<dbReference type="InterPro" id="IPR008972">
    <property type="entry name" value="Cupredoxin"/>
</dbReference>
<keyword evidence="3" id="KW-0732">Signal</keyword>
<dbReference type="SUPFAM" id="SSF49503">
    <property type="entry name" value="Cupredoxins"/>
    <property type="match status" value="1"/>
</dbReference>